<dbReference type="SUPFAM" id="SSF51445">
    <property type="entry name" value="(Trans)glycosidases"/>
    <property type="match status" value="1"/>
</dbReference>
<accession>A0A6B9ZB38</accession>
<name>A0A6B9ZB38_9BACT</name>
<dbReference type="Gene3D" id="3.20.20.70">
    <property type="entry name" value="Aldolase class I"/>
    <property type="match status" value="1"/>
</dbReference>
<gene>
    <name evidence="2" type="ORF">GWR21_05400</name>
</gene>
<sequence length="730" mass="81215">MNYSGKILLSGLLTCLGVTTVQAQHISQSPDSVVIANDHVRLHVDTRTGYIDYRFHNGVVLQHTIAGIDELQAGHLTTASFSKHQCSTQPVKDATGNGTLLTIIHSNPAGALQLEQQITVYEQAPHLLLKVQATSNTLLETRHISPLSILPEQQGYLTIPGNAPRILDVPFDNDNWVPVVTRQWPSAAGMSYEFTAIYDQHTMAGLVAGSITHDTWKTGLQYKAGETTGRLDSFIVYGGAATKDEKRLPPAYGGLDGTHDHLSHGTLQGRIIASPVILLSATSDTREAFRTYGQVNVQMAGNREWKGHAPFYWNSFGVENVLGYTKVMMPPGVIKTSDFLATLDNFNRYAEPVLSVDSYDQSVYTTSLLTSLSKYGRKKHQQMGFYFIPFAVWTWKNTVETQQLSGTPTPLSEVVLRDNNRQPIMYKEGDWAAYAIDPSHPATRASIIQQLLKAKAIHATFLKIDFLTAGALESSTRYNRNIRTGMQAYNEGMKMLRSLVDSILGPDIFITMAISPIFPHQYAHTRFISTDVYSHLRDDQPGFPHYGSTAASLATGSHLTWMQGTLWPFTNLDVVVMKNFQQNPDLSEQEIKVRLYAMMVMGSILGDGSDFRQKVAADRARQYLNNPALCAYFSQPVAFTPVKTSDGDTQDQQLTFYRKGDTTLLAMFNFVKDTTFESRWQTAGLTGTHDYEIRDFMSNALLGEVRKDQVSFTLSVPARDALLVKLVPRD</sequence>
<dbReference type="AlphaFoldDB" id="A0A6B9ZB38"/>
<organism evidence="2 3">
    <name type="scientific">Chitinophaga agri</name>
    <dbReference type="NCBI Taxonomy" id="2703787"/>
    <lineage>
        <taxon>Bacteria</taxon>
        <taxon>Pseudomonadati</taxon>
        <taxon>Bacteroidota</taxon>
        <taxon>Chitinophagia</taxon>
        <taxon>Chitinophagales</taxon>
        <taxon>Chitinophagaceae</taxon>
        <taxon>Chitinophaga</taxon>
    </lineage>
</organism>
<keyword evidence="1" id="KW-0732">Signal</keyword>
<dbReference type="InterPro" id="IPR017853">
    <property type="entry name" value="GH"/>
</dbReference>
<evidence type="ECO:0000313" key="3">
    <source>
        <dbReference type="Proteomes" id="UP000476411"/>
    </source>
</evidence>
<evidence type="ECO:0000313" key="2">
    <source>
        <dbReference type="EMBL" id="QHS59049.1"/>
    </source>
</evidence>
<evidence type="ECO:0000256" key="1">
    <source>
        <dbReference type="SAM" id="SignalP"/>
    </source>
</evidence>
<reference evidence="2 3" key="1">
    <citation type="submission" date="2020-01" db="EMBL/GenBank/DDBJ databases">
        <title>Complete genome sequence of Chitinophaga sp. H33E-04 isolated from quinoa roots.</title>
        <authorList>
            <person name="Weon H.-Y."/>
            <person name="Lee S.A."/>
        </authorList>
    </citation>
    <scope>NUCLEOTIDE SEQUENCE [LARGE SCALE GENOMIC DNA]</scope>
    <source>
        <strain evidence="2 3">H33E-04</strain>
    </source>
</reference>
<feature type="signal peptide" evidence="1">
    <location>
        <begin position="1"/>
        <end position="23"/>
    </location>
</feature>
<feature type="chain" id="PRO_5025505150" description="Alpha-galactosidase" evidence="1">
    <location>
        <begin position="24"/>
        <end position="730"/>
    </location>
</feature>
<protein>
    <recommendedName>
        <fullName evidence="4">Alpha-galactosidase</fullName>
    </recommendedName>
</protein>
<keyword evidence="3" id="KW-1185">Reference proteome</keyword>
<evidence type="ECO:0008006" key="4">
    <source>
        <dbReference type="Google" id="ProtNLM"/>
    </source>
</evidence>
<proteinExistence type="predicted"/>
<dbReference type="RefSeq" id="WP_162330751.1">
    <property type="nucleotide sequence ID" value="NZ_CP048113.1"/>
</dbReference>
<dbReference type="InterPro" id="IPR013785">
    <property type="entry name" value="Aldolase_TIM"/>
</dbReference>
<dbReference type="Proteomes" id="UP000476411">
    <property type="component" value="Chromosome"/>
</dbReference>
<dbReference type="EMBL" id="CP048113">
    <property type="protein sequence ID" value="QHS59049.1"/>
    <property type="molecule type" value="Genomic_DNA"/>
</dbReference>
<dbReference type="KEGG" id="chih:GWR21_05400"/>